<evidence type="ECO:0000259" key="1">
    <source>
        <dbReference type="Pfam" id="PF17844"/>
    </source>
</evidence>
<protein>
    <recommendedName>
        <fullName evidence="1">Bacterial SCP orthologue domain-containing protein</fullName>
    </recommendedName>
</protein>
<feature type="domain" description="Bacterial SCP orthologue" evidence="1">
    <location>
        <begin position="62"/>
        <end position="154"/>
    </location>
</feature>
<proteinExistence type="predicted"/>
<evidence type="ECO:0000313" key="2">
    <source>
        <dbReference type="EMBL" id="RXW32292.1"/>
    </source>
</evidence>
<evidence type="ECO:0000313" key="3">
    <source>
        <dbReference type="Proteomes" id="UP000290624"/>
    </source>
</evidence>
<name>A0A4Q2EI70_9ACTN</name>
<keyword evidence="3" id="KW-1185">Reference proteome</keyword>
<dbReference type="RefSeq" id="WP_129458503.1">
    <property type="nucleotide sequence ID" value="NZ_PPCV01000004.1"/>
</dbReference>
<dbReference type="EMBL" id="PPCV01000004">
    <property type="protein sequence ID" value="RXW32292.1"/>
    <property type="molecule type" value="Genomic_DNA"/>
</dbReference>
<accession>A0A4Q2EI70</accession>
<reference evidence="2 3" key="1">
    <citation type="submission" date="2018-01" db="EMBL/GenBank/DDBJ databases">
        <title>Lactibacter flavus gen. nov., sp. nov., a novel bacterium of the family Propionibacteriaceae isolated from raw milk and dairy products.</title>
        <authorList>
            <person name="Wenning M."/>
            <person name="Breitenwieser F."/>
            <person name="Huptas C."/>
            <person name="von Neubeck M."/>
            <person name="Busse H.-J."/>
            <person name="Scherer S."/>
        </authorList>
    </citation>
    <scope>NUCLEOTIDE SEQUENCE [LARGE SCALE GENOMIC DNA]</scope>
    <source>
        <strain evidence="2 3">VG341</strain>
    </source>
</reference>
<organism evidence="2 3">
    <name type="scientific">Propioniciclava flava</name>
    <dbReference type="NCBI Taxonomy" id="2072026"/>
    <lineage>
        <taxon>Bacteria</taxon>
        <taxon>Bacillati</taxon>
        <taxon>Actinomycetota</taxon>
        <taxon>Actinomycetes</taxon>
        <taxon>Propionibacteriales</taxon>
        <taxon>Propionibacteriaceae</taxon>
        <taxon>Propioniciclava</taxon>
    </lineage>
</organism>
<dbReference type="Proteomes" id="UP000290624">
    <property type="component" value="Unassembled WGS sequence"/>
</dbReference>
<dbReference type="InterPro" id="IPR041629">
    <property type="entry name" value="SCP_3"/>
</dbReference>
<comment type="caution">
    <text evidence="2">The sequence shown here is derived from an EMBL/GenBank/DDBJ whole genome shotgun (WGS) entry which is preliminary data.</text>
</comment>
<dbReference type="Gene3D" id="3.30.1050.40">
    <property type="match status" value="1"/>
</dbReference>
<dbReference type="OrthoDB" id="8481083at2"/>
<sequence>MKRPDAGALTRLASLRMSLTGTPEPDVRRLLELPAPTEPADASRAEERLVCAALAAGLTLPRAHLAAAVRTSLARLEEQHPGKLVEVRIPPFGAVQIGMVGVASAHTRGTPPNVVETDAATWLLLVSRHLSWHDARADHRVRASGAHADLGDLLA</sequence>
<dbReference type="Pfam" id="PF17844">
    <property type="entry name" value="SCP_3"/>
    <property type="match status" value="1"/>
</dbReference>
<dbReference type="AlphaFoldDB" id="A0A4Q2EI70"/>
<gene>
    <name evidence="2" type="ORF">C1706_06960</name>
</gene>